<comment type="caution">
    <text evidence="2">The sequence shown here is derived from an EMBL/GenBank/DDBJ whole genome shotgun (WGS) entry which is preliminary data.</text>
</comment>
<dbReference type="AlphaFoldDB" id="A0A0N1HBC2"/>
<organism evidence="2 3">
    <name type="scientific">Cyphellophora attinorum</name>
    <dbReference type="NCBI Taxonomy" id="1664694"/>
    <lineage>
        <taxon>Eukaryota</taxon>
        <taxon>Fungi</taxon>
        <taxon>Dikarya</taxon>
        <taxon>Ascomycota</taxon>
        <taxon>Pezizomycotina</taxon>
        <taxon>Eurotiomycetes</taxon>
        <taxon>Chaetothyriomycetidae</taxon>
        <taxon>Chaetothyriales</taxon>
        <taxon>Cyphellophoraceae</taxon>
        <taxon>Cyphellophora</taxon>
    </lineage>
</organism>
<accession>A0A0N1HBC2</accession>
<dbReference type="VEuPathDB" id="FungiDB:AB675_564"/>
<evidence type="ECO:0000259" key="1">
    <source>
        <dbReference type="Pfam" id="PF25484"/>
    </source>
</evidence>
<sequence>MYTVAGGSAYNGSYIYSHHTGAGSGIAAASTNASYAMTANLLPPAANATDDGYQVGFTFTGNQYGPWYMDVVVPDFYSSTSPVTIGGSNPPDTDGYFFGGNGLYWNSTGFFGWAICTASYDVPQLFAITNNATNLACSCVPVYLYSVPAPNPA</sequence>
<dbReference type="RefSeq" id="XP_018005789.1">
    <property type="nucleotide sequence ID" value="XM_018145880.1"/>
</dbReference>
<protein>
    <recommendedName>
        <fullName evidence="1">DUF7907 domain-containing protein</fullName>
    </recommendedName>
</protein>
<gene>
    <name evidence="2" type="ORF">AB675_564</name>
</gene>
<feature type="domain" description="DUF7907" evidence="1">
    <location>
        <begin position="5"/>
        <end position="146"/>
    </location>
</feature>
<proteinExistence type="predicted"/>
<reference evidence="2 3" key="1">
    <citation type="submission" date="2015-06" db="EMBL/GenBank/DDBJ databases">
        <title>Draft genome of the ant-associated black yeast Phialophora attae CBS 131958.</title>
        <authorList>
            <person name="Moreno L.F."/>
            <person name="Stielow B.J."/>
            <person name="de Hoog S."/>
            <person name="Vicente V.A."/>
            <person name="Weiss V.A."/>
            <person name="de Vries M."/>
            <person name="Cruz L.M."/>
            <person name="Souza E.M."/>
        </authorList>
    </citation>
    <scope>NUCLEOTIDE SEQUENCE [LARGE SCALE GENOMIC DNA]</scope>
    <source>
        <strain evidence="2 3">CBS 131958</strain>
    </source>
</reference>
<dbReference type="InterPro" id="IPR057229">
    <property type="entry name" value="DUF7907"/>
</dbReference>
<evidence type="ECO:0000313" key="2">
    <source>
        <dbReference type="EMBL" id="KPI45826.1"/>
    </source>
</evidence>
<dbReference type="EMBL" id="LFJN01000001">
    <property type="protein sequence ID" value="KPI45826.1"/>
    <property type="molecule type" value="Genomic_DNA"/>
</dbReference>
<keyword evidence="3" id="KW-1185">Reference proteome</keyword>
<dbReference type="Pfam" id="PF25484">
    <property type="entry name" value="DUF7907"/>
    <property type="match status" value="1"/>
</dbReference>
<evidence type="ECO:0000313" key="3">
    <source>
        <dbReference type="Proteomes" id="UP000038010"/>
    </source>
</evidence>
<dbReference type="GeneID" id="28737749"/>
<name>A0A0N1HBC2_9EURO</name>
<dbReference type="Proteomes" id="UP000038010">
    <property type="component" value="Unassembled WGS sequence"/>
</dbReference>